<keyword evidence="4" id="KW-0472">Membrane</keyword>
<evidence type="ECO:0000259" key="5">
    <source>
        <dbReference type="SMART" id="SM00479"/>
    </source>
</evidence>
<dbReference type="EMBL" id="JAZHGA010000012">
    <property type="protein sequence ID" value="MEM5341601.1"/>
    <property type="molecule type" value="Genomic_DNA"/>
</dbReference>
<evidence type="ECO:0000256" key="3">
    <source>
        <dbReference type="ARBA" id="ARBA00022839"/>
    </source>
</evidence>
<dbReference type="GO" id="GO:0004527">
    <property type="term" value="F:exonuclease activity"/>
    <property type="evidence" value="ECO:0007669"/>
    <property type="project" value="UniProtKB-KW"/>
</dbReference>
<organism evidence="6 7">
    <name type="scientific">Paraburkholderia azotifigens</name>
    <dbReference type="NCBI Taxonomy" id="2057004"/>
    <lineage>
        <taxon>Bacteria</taxon>
        <taxon>Pseudomonadati</taxon>
        <taxon>Pseudomonadota</taxon>
        <taxon>Betaproteobacteria</taxon>
        <taxon>Burkholderiales</taxon>
        <taxon>Burkholderiaceae</taxon>
        <taxon>Paraburkholderia</taxon>
    </lineage>
</organism>
<keyword evidence="2" id="KW-0378">Hydrolase</keyword>
<dbReference type="Gene3D" id="3.30.420.10">
    <property type="entry name" value="Ribonuclease H-like superfamily/Ribonuclease H"/>
    <property type="match status" value="1"/>
</dbReference>
<dbReference type="SUPFAM" id="SSF53098">
    <property type="entry name" value="Ribonuclease H-like"/>
    <property type="match status" value="1"/>
</dbReference>
<evidence type="ECO:0000256" key="1">
    <source>
        <dbReference type="ARBA" id="ARBA00022722"/>
    </source>
</evidence>
<dbReference type="InterPro" id="IPR012337">
    <property type="entry name" value="RNaseH-like_sf"/>
</dbReference>
<name>A0ABU9R3H7_9BURK</name>
<feature type="domain" description="Exonuclease" evidence="5">
    <location>
        <begin position="2"/>
        <end position="167"/>
    </location>
</feature>
<proteinExistence type="predicted"/>
<keyword evidence="4" id="KW-0812">Transmembrane</keyword>
<evidence type="ECO:0000256" key="4">
    <source>
        <dbReference type="SAM" id="Phobius"/>
    </source>
</evidence>
<accession>A0ABU9R3H7</accession>
<dbReference type="CDD" id="cd06127">
    <property type="entry name" value="DEDDh"/>
    <property type="match status" value="1"/>
</dbReference>
<dbReference type="Pfam" id="PF00929">
    <property type="entry name" value="RNase_T"/>
    <property type="match status" value="1"/>
</dbReference>
<keyword evidence="7" id="KW-1185">Reference proteome</keyword>
<feature type="transmembrane region" description="Helical" evidence="4">
    <location>
        <begin position="236"/>
        <end position="257"/>
    </location>
</feature>
<keyword evidence="4" id="KW-1133">Transmembrane helix</keyword>
<reference evidence="6 7" key="1">
    <citation type="submission" date="2024-01" db="EMBL/GenBank/DDBJ databases">
        <title>The diversity of rhizobia nodulating Mimosa spp. in eleven states of Brazil covering several biomes is determined by host plant, location, and edaphic factors.</title>
        <authorList>
            <person name="Rouws L."/>
            <person name="Barauna A."/>
            <person name="Beukes C."/>
            <person name="De Faria S.M."/>
            <person name="Gross E."/>
            <person name="Dos Reis Junior F.B."/>
            <person name="Simon M."/>
            <person name="Maluk M."/>
            <person name="Odee D.W."/>
            <person name="Kenicer G."/>
            <person name="Young J.P.W."/>
            <person name="Reis V.M."/>
            <person name="Zilli J."/>
            <person name="James E.K."/>
        </authorList>
    </citation>
    <scope>NUCLEOTIDE SEQUENCE [LARGE SCALE GENOMIC DNA]</scope>
    <source>
        <strain evidence="6 7">JPY530</strain>
    </source>
</reference>
<gene>
    <name evidence="6" type="ORF">V4C56_18505</name>
</gene>
<dbReference type="InterPro" id="IPR036397">
    <property type="entry name" value="RNaseH_sf"/>
</dbReference>
<comment type="caution">
    <text evidence="6">The sequence shown here is derived from an EMBL/GenBank/DDBJ whole genome shotgun (WGS) entry which is preliminary data.</text>
</comment>
<dbReference type="Proteomes" id="UP001481677">
    <property type="component" value="Unassembled WGS sequence"/>
</dbReference>
<sequence>MYVAIVDTETTGVAESDEAISAGILLLEIETPTGRLIRSAGHYLGYREPQKAIHPAAARVHGLSREQLSGRAFDVYEMERLIEAADVLVAHNAKFDARMLLPHVPMIVEKKWRCSWQQFPWPDGLPNKKLDTVCAHFDLERGNPHNALLDCGALGDCLLVQSGETEQGGTYFGKLLSSGDYGPFLEVNAPRTRAKPSNDESSQFYNPAWPDFARLDEENWADAAHRYERERTDERWVRLGTVCAVSAIALVAAILSFH</sequence>
<dbReference type="InterPro" id="IPR013520">
    <property type="entry name" value="Ribonucl_H"/>
</dbReference>
<keyword evidence="1" id="KW-0540">Nuclease</keyword>
<dbReference type="PANTHER" id="PTHR30231">
    <property type="entry name" value="DNA POLYMERASE III SUBUNIT EPSILON"/>
    <property type="match status" value="1"/>
</dbReference>
<dbReference type="SMART" id="SM00479">
    <property type="entry name" value="EXOIII"/>
    <property type="match status" value="1"/>
</dbReference>
<evidence type="ECO:0000313" key="7">
    <source>
        <dbReference type="Proteomes" id="UP001481677"/>
    </source>
</evidence>
<evidence type="ECO:0000256" key="2">
    <source>
        <dbReference type="ARBA" id="ARBA00022801"/>
    </source>
</evidence>
<evidence type="ECO:0000313" key="6">
    <source>
        <dbReference type="EMBL" id="MEM5341601.1"/>
    </source>
</evidence>
<protein>
    <submittedName>
        <fullName evidence="6">Exonuclease domain-containing protein</fullName>
    </submittedName>
</protein>
<dbReference type="PANTHER" id="PTHR30231:SF4">
    <property type="entry name" value="PROTEIN NEN2"/>
    <property type="match status" value="1"/>
</dbReference>
<keyword evidence="3 6" id="KW-0269">Exonuclease</keyword>
<dbReference type="RefSeq" id="WP_342959077.1">
    <property type="nucleotide sequence ID" value="NZ_JAZHFZ010000022.1"/>
</dbReference>